<name>A0ABR8U7I0_9BACL</name>
<dbReference type="EMBL" id="JACSQN010000003">
    <property type="protein sequence ID" value="MBD7983668.1"/>
    <property type="molecule type" value="Genomic_DNA"/>
</dbReference>
<dbReference type="Proteomes" id="UP000626786">
    <property type="component" value="Unassembled WGS sequence"/>
</dbReference>
<sequence length="119" mass="13788">MKTHHLIYVAFIWVVPILLSWHAFRKMNEKERQEIIIGIKHPLFILSILPLIIGFLVFLTGSVFALGSRIMQNFGISLVFFGWFVLWVVNLMKKNESVTKSLSMIVVGIFGVIVYIYLF</sequence>
<evidence type="ECO:0000313" key="3">
    <source>
        <dbReference type="Proteomes" id="UP000626786"/>
    </source>
</evidence>
<keyword evidence="1" id="KW-1133">Transmembrane helix</keyword>
<protein>
    <submittedName>
        <fullName evidence="2">Uncharacterized protein</fullName>
    </submittedName>
</protein>
<feature type="transmembrane region" description="Helical" evidence="1">
    <location>
        <begin position="6"/>
        <end position="24"/>
    </location>
</feature>
<dbReference type="RefSeq" id="WP_191693377.1">
    <property type="nucleotide sequence ID" value="NZ_JACSQN010000003.1"/>
</dbReference>
<keyword evidence="1" id="KW-0472">Membrane</keyword>
<keyword evidence="1" id="KW-0812">Transmembrane</keyword>
<keyword evidence="3" id="KW-1185">Reference proteome</keyword>
<gene>
    <name evidence="2" type="ORF">H9649_03655</name>
</gene>
<proteinExistence type="predicted"/>
<feature type="transmembrane region" description="Helical" evidence="1">
    <location>
        <begin position="70"/>
        <end position="89"/>
    </location>
</feature>
<reference evidence="2 3" key="1">
    <citation type="submission" date="2020-08" db="EMBL/GenBank/DDBJ databases">
        <title>A Genomic Blueprint of the Chicken Gut Microbiome.</title>
        <authorList>
            <person name="Gilroy R."/>
            <person name="Ravi A."/>
            <person name="Getino M."/>
            <person name="Pursley I."/>
            <person name="Horton D.L."/>
            <person name="Alikhan N.-F."/>
            <person name="Baker D."/>
            <person name="Gharbi K."/>
            <person name="Hall N."/>
            <person name="Watson M."/>
            <person name="Adriaenssens E.M."/>
            <person name="Foster-Nyarko E."/>
            <person name="Jarju S."/>
            <person name="Secka A."/>
            <person name="Antonio M."/>
            <person name="Oren A."/>
            <person name="Chaudhuri R."/>
            <person name="La Ragione R.M."/>
            <person name="Hildebrand F."/>
            <person name="Pallen M.J."/>
        </authorList>
    </citation>
    <scope>NUCLEOTIDE SEQUENCE [LARGE SCALE GENOMIC DNA]</scope>
    <source>
        <strain evidence="2 3">Sa2YVA2</strain>
    </source>
</reference>
<accession>A0ABR8U7I0</accession>
<evidence type="ECO:0000256" key="1">
    <source>
        <dbReference type="SAM" id="Phobius"/>
    </source>
</evidence>
<organism evidence="2 3">
    <name type="scientific">Sporosarcina quadrami</name>
    <dbReference type="NCBI Taxonomy" id="2762234"/>
    <lineage>
        <taxon>Bacteria</taxon>
        <taxon>Bacillati</taxon>
        <taxon>Bacillota</taxon>
        <taxon>Bacilli</taxon>
        <taxon>Bacillales</taxon>
        <taxon>Caryophanaceae</taxon>
        <taxon>Sporosarcina</taxon>
    </lineage>
</organism>
<feature type="transmembrane region" description="Helical" evidence="1">
    <location>
        <begin position="101"/>
        <end position="118"/>
    </location>
</feature>
<evidence type="ECO:0000313" key="2">
    <source>
        <dbReference type="EMBL" id="MBD7983668.1"/>
    </source>
</evidence>
<feature type="transmembrane region" description="Helical" evidence="1">
    <location>
        <begin position="44"/>
        <end position="64"/>
    </location>
</feature>
<comment type="caution">
    <text evidence="2">The sequence shown here is derived from an EMBL/GenBank/DDBJ whole genome shotgun (WGS) entry which is preliminary data.</text>
</comment>